<name>A0AAV7Q6H5_PLEWA</name>
<proteinExistence type="predicted"/>
<comment type="caution">
    <text evidence="2">The sequence shown here is derived from an EMBL/GenBank/DDBJ whole genome shotgun (WGS) entry which is preliminary data.</text>
</comment>
<organism evidence="2 3">
    <name type="scientific">Pleurodeles waltl</name>
    <name type="common">Iberian ribbed newt</name>
    <dbReference type="NCBI Taxonomy" id="8319"/>
    <lineage>
        <taxon>Eukaryota</taxon>
        <taxon>Metazoa</taxon>
        <taxon>Chordata</taxon>
        <taxon>Craniata</taxon>
        <taxon>Vertebrata</taxon>
        <taxon>Euteleostomi</taxon>
        <taxon>Amphibia</taxon>
        <taxon>Batrachia</taxon>
        <taxon>Caudata</taxon>
        <taxon>Salamandroidea</taxon>
        <taxon>Salamandridae</taxon>
        <taxon>Pleurodelinae</taxon>
        <taxon>Pleurodeles</taxon>
    </lineage>
</organism>
<dbReference type="Proteomes" id="UP001066276">
    <property type="component" value="Chromosome 6"/>
</dbReference>
<dbReference type="AlphaFoldDB" id="A0AAV7Q6H5"/>
<evidence type="ECO:0000256" key="1">
    <source>
        <dbReference type="SAM" id="MobiDB-lite"/>
    </source>
</evidence>
<gene>
    <name evidence="2" type="ORF">NDU88_002609</name>
</gene>
<sequence>MAAKTAVLRVRGVRSSFSAGNVRLEAQNTRDVNMRNRHPVRVRTRLVHRIEMLPQNDPKASPRALRQRHRHPGHRDSVTGQRKMPEPHSSGLRQQPPADSAAGP</sequence>
<feature type="region of interest" description="Disordered" evidence="1">
    <location>
        <begin position="49"/>
        <end position="104"/>
    </location>
</feature>
<accession>A0AAV7Q6H5</accession>
<keyword evidence="3" id="KW-1185">Reference proteome</keyword>
<reference evidence="2" key="1">
    <citation type="journal article" date="2022" name="bioRxiv">
        <title>Sequencing and chromosome-scale assembly of the giantPleurodeles waltlgenome.</title>
        <authorList>
            <person name="Brown T."/>
            <person name="Elewa A."/>
            <person name="Iarovenko S."/>
            <person name="Subramanian E."/>
            <person name="Araus A.J."/>
            <person name="Petzold A."/>
            <person name="Susuki M."/>
            <person name="Suzuki K.-i.T."/>
            <person name="Hayashi T."/>
            <person name="Toyoda A."/>
            <person name="Oliveira C."/>
            <person name="Osipova E."/>
            <person name="Leigh N.D."/>
            <person name="Simon A."/>
            <person name="Yun M.H."/>
        </authorList>
    </citation>
    <scope>NUCLEOTIDE SEQUENCE</scope>
    <source>
        <strain evidence="2">20211129_DDA</strain>
        <tissue evidence="2">Liver</tissue>
    </source>
</reference>
<protein>
    <submittedName>
        <fullName evidence="2">Uncharacterized protein</fullName>
    </submittedName>
</protein>
<evidence type="ECO:0000313" key="3">
    <source>
        <dbReference type="Proteomes" id="UP001066276"/>
    </source>
</evidence>
<dbReference type="EMBL" id="JANPWB010000010">
    <property type="protein sequence ID" value="KAJ1136191.1"/>
    <property type="molecule type" value="Genomic_DNA"/>
</dbReference>
<evidence type="ECO:0000313" key="2">
    <source>
        <dbReference type="EMBL" id="KAJ1136191.1"/>
    </source>
</evidence>